<name>A0ABX0L4F7_9NEIS</name>
<comment type="caution">
    <text evidence="1">The sequence shown here is derived from an EMBL/GenBank/DDBJ whole genome shotgun (WGS) entry which is preliminary data.</text>
</comment>
<gene>
    <name evidence="1" type="ORF">HA052_04890</name>
</gene>
<organism evidence="1 2">
    <name type="scientific">Chromobacterium fluminis</name>
    <dbReference type="NCBI Taxonomy" id="3044269"/>
    <lineage>
        <taxon>Bacteria</taxon>
        <taxon>Pseudomonadati</taxon>
        <taxon>Pseudomonadota</taxon>
        <taxon>Betaproteobacteria</taxon>
        <taxon>Neisseriales</taxon>
        <taxon>Chromobacteriaceae</taxon>
        <taxon>Chromobacterium</taxon>
    </lineage>
</organism>
<evidence type="ECO:0000313" key="2">
    <source>
        <dbReference type="Proteomes" id="UP001515641"/>
    </source>
</evidence>
<accession>A0ABX0L4F7</accession>
<dbReference type="RefSeq" id="WP_166451037.1">
    <property type="nucleotide sequence ID" value="NZ_JAAOMA010000004.1"/>
</dbReference>
<evidence type="ECO:0000313" key="1">
    <source>
        <dbReference type="EMBL" id="NHR04527.1"/>
    </source>
</evidence>
<keyword evidence="2" id="KW-1185">Reference proteome</keyword>
<dbReference type="Proteomes" id="UP001515641">
    <property type="component" value="Unassembled WGS sequence"/>
</dbReference>
<reference evidence="1 2" key="1">
    <citation type="submission" date="2020-03" db="EMBL/GenBank/DDBJ databases">
        <title>Draft genome sequence of environmentally isolated cultures.</title>
        <authorList>
            <person name="Wilson H.S."/>
            <person name="De Leon M.E."/>
        </authorList>
    </citation>
    <scope>NUCLEOTIDE SEQUENCE [LARGE SCALE GENOMIC DNA]</scope>
    <source>
        <strain evidence="1 2">HSC-31F16</strain>
    </source>
</reference>
<protein>
    <submittedName>
        <fullName evidence="1">Uncharacterized protein</fullName>
    </submittedName>
</protein>
<sequence>MTVLTLPVNKTLRFQMDPQEIRRLDKKRALKLVLRQCKEQEFIRKVFKRFDRLESAAATFAFLLTEHFPHDEDGSLVAFTLDQAAAACGQAINTGHDPDAKERAFLLKLIESAEHLNRWKIIGSSIIGGRKMAWPGIDIPIIAWMKLHGLDMLEFHPQTHIRPKELDMSAIMAFKLLALPEIDLLANQLKGRLLHEITSTSGAKED</sequence>
<proteinExistence type="predicted"/>
<dbReference type="EMBL" id="JAAOMA010000004">
    <property type="protein sequence ID" value="NHR04527.1"/>
    <property type="molecule type" value="Genomic_DNA"/>
</dbReference>